<evidence type="ECO:0000313" key="9">
    <source>
        <dbReference type="EMBL" id="CAE0665808.1"/>
    </source>
</evidence>
<accession>A0A6V3N8H5</accession>
<evidence type="ECO:0000313" key="12">
    <source>
        <dbReference type="EMBL" id="CAE0665819.1"/>
    </source>
</evidence>
<dbReference type="GO" id="GO:0016020">
    <property type="term" value="C:membrane"/>
    <property type="evidence" value="ECO:0007669"/>
    <property type="project" value="UniProtKB-SubCell"/>
</dbReference>
<gene>
    <name evidence="9" type="ORF">LGLO00237_LOCUS17413</name>
    <name evidence="10" type="ORF">LGLO00237_LOCUS17419</name>
    <name evidence="11" type="ORF">LGLO00237_LOCUS17421</name>
    <name evidence="12" type="ORF">LGLO00237_LOCUS17424</name>
    <name evidence="13" type="ORF">LGLO00237_LOCUS17425</name>
</gene>
<dbReference type="EMBL" id="HBIV01024251">
    <property type="protein sequence ID" value="CAE0665819.1"/>
    <property type="molecule type" value="Transcribed_RNA"/>
</dbReference>
<evidence type="ECO:0000256" key="4">
    <source>
        <dbReference type="ARBA" id="ARBA00023136"/>
    </source>
</evidence>
<evidence type="ECO:0000313" key="11">
    <source>
        <dbReference type="EMBL" id="CAE0665816.1"/>
    </source>
</evidence>
<feature type="transmembrane region" description="Helical" evidence="7">
    <location>
        <begin position="229"/>
        <end position="247"/>
    </location>
</feature>
<keyword evidence="3 7" id="KW-1133">Transmembrane helix</keyword>
<dbReference type="InterPro" id="IPR050846">
    <property type="entry name" value="TLCD"/>
</dbReference>
<proteinExistence type="predicted"/>
<feature type="transmembrane region" description="Helical" evidence="7">
    <location>
        <begin position="148"/>
        <end position="168"/>
    </location>
</feature>
<dbReference type="EMBL" id="HBIV01024246">
    <property type="protein sequence ID" value="CAE0665816.1"/>
    <property type="molecule type" value="Transcribed_RNA"/>
</dbReference>
<keyword evidence="4 5" id="KW-0472">Membrane</keyword>
<evidence type="ECO:0000256" key="1">
    <source>
        <dbReference type="ARBA" id="ARBA00004141"/>
    </source>
</evidence>
<dbReference type="EMBL" id="HBIV01024236">
    <property type="protein sequence ID" value="CAE0665808.1"/>
    <property type="molecule type" value="Transcribed_RNA"/>
</dbReference>
<feature type="transmembrane region" description="Helical" evidence="7">
    <location>
        <begin position="20"/>
        <end position="39"/>
    </location>
</feature>
<sequence length="306" mass="34845">MLWRVDTSVMFPGLERNTRPFVWYLAACSATYVVAHIIARKMKAWRPKSDVVADADLIFSLPMYSWMSFLACKGTAEVWDAGWEEHWFGSGGNSRQFTLLYAAMNLVHIPITLLKKQSTTYKALMTFHHILSISCMMTGILLNRMYFWGAFDGICEISTFCLTTLFCLKEFGGSGPVSKMLITINGVSLWLTYLIFRIFLFPTWLYCYVTEVQQNPAQTFESISMFERYMYPVVNVFLFFLSSHWMMQITAGMMKQLRKASVKKAANGDAHAHGEKNNGITDTDATKDTCAVDGDSNANARKKKEQ</sequence>
<evidence type="ECO:0000256" key="5">
    <source>
        <dbReference type="PROSITE-ProRule" id="PRU00205"/>
    </source>
</evidence>
<evidence type="ECO:0000256" key="7">
    <source>
        <dbReference type="SAM" id="Phobius"/>
    </source>
</evidence>
<feature type="transmembrane region" description="Helical" evidence="7">
    <location>
        <begin position="180"/>
        <end position="200"/>
    </location>
</feature>
<evidence type="ECO:0000256" key="2">
    <source>
        <dbReference type="ARBA" id="ARBA00022692"/>
    </source>
</evidence>
<dbReference type="Pfam" id="PF03798">
    <property type="entry name" value="TRAM_LAG1_CLN8"/>
    <property type="match status" value="1"/>
</dbReference>
<organism evidence="9">
    <name type="scientific">Lotharella globosa</name>
    <dbReference type="NCBI Taxonomy" id="91324"/>
    <lineage>
        <taxon>Eukaryota</taxon>
        <taxon>Sar</taxon>
        <taxon>Rhizaria</taxon>
        <taxon>Cercozoa</taxon>
        <taxon>Chlorarachniophyceae</taxon>
        <taxon>Lotharella</taxon>
    </lineage>
</organism>
<keyword evidence="2 5" id="KW-0812">Transmembrane</keyword>
<dbReference type="EMBL" id="HBIV01024243">
    <property type="protein sequence ID" value="CAE0665814.1"/>
    <property type="molecule type" value="Transcribed_RNA"/>
</dbReference>
<evidence type="ECO:0000256" key="6">
    <source>
        <dbReference type="SAM" id="MobiDB-lite"/>
    </source>
</evidence>
<evidence type="ECO:0000256" key="3">
    <source>
        <dbReference type="ARBA" id="ARBA00022989"/>
    </source>
</evidence>
<evidence type="ECO:0000259" key="8">
    <source>
        <dbReference type="PROSITE" id="PS50922"/>
    </source>
</evidence>
<reference evidence="9" key="1">
    <citation type="submission" date="2021-01" db="EMBL/GenBank/DDBJ databases">
        <authorList>
            <person name="Corre E."/>
            <person name="Pelletier E."/>
            <person name="Niang G."/>
            <person name="Scheremetjew M."/>
            <person name="Finn R."/>
            <person name="Kale V."/>
            <person name="Holt S."/>
            <person name="Cochrane G."/>
            <person name="Meng A."/>
            <person name="Brown T."/>
            <person name="Cohen L."/>
        </authorList>
    </citation>
    <scope>NUCLEOTIDE SEQUENCE</scope>
    <source>
        <strain evidence="9">CCCM811</strain>
    </source>
</reference>
<dbReference type="InterPro" id="IPR006634">
    <property type="entry name" value="TLC-dom"/>
</dbReference>
<feature type="region of interest" description="Disordered" evidence="6">
    <location>
        <begin position="268"/>
        <end position="306"/>
    </location>
</feature>
<comment type="subcellular location">
    <subcellularLocation>
        <location evidence="1">Membrane</location>
        <topology evidence="1">Multi-pass membrane protein</topology>
    </subcellularLocation>
</comment>
<evidence type="ECO:0000313" key="10">
    <source>
        <dbReference type="EMBL" id="CAE0665814.1"/>
    </source>
</evidence>
<name>A0A6V3N8H5_9EUKA</name>
<feature type="domain" description="TLC" evidence="8">
    <location>
        <begin position="1"/>
        <end position="258"/>
    </location>
</feature>
<protein>
    <recommendedName>
        <fullName evidence="8">TLC domain-containing protein</fullName>
    </recommendedName>
</protein>
<evidence type="ECO:0000313" key="13">
    <source>
        <dbReference type="EMBL" id="CAE0665820.1"/>
    </source>
</evidence>
<dbReference type="AlphaFoldDB" id="A0A6V3N8H5"/>
<dbReference type="EMBL" id="HBIV01024252">
    <property type="protein sequence ID" value="CAE0665820.1"/>
    <property type="molecule type" value="Transcribed_RNA"/>
</dbReference>
<dbReference type="GO" id="GO:0055088">
    <property type="term" value="P:lipid homeostasis"/>
    <property type="evidence" value="ECO:0007669"/>
    <property type="project" value="TreeGrafter"/>
</dbReference>
<dbReference type="PROSITE" id="PS50922">
    <property type="entry name" value="TLC"/>
    <property type="match status" value="1"/>
</dbReference>
<dbReference type="PANTHER" id="PTHR13439">
    <property type="entry name" value="CT120 PROTEIN"/>
    <property type="match status" value="1"/>
</dbReference>